<dbReference type="GO" id="GO:0000155">
    <property type="term" value="F:phosphorelay sensor kinase activity"/>
    <property type="evidence" value="ECO:0007669"/>
    <property type="project" value="InterPro"/>
</dbReference>
<name>A0A1H7SHE9_HALLR</name>
<dbReference type="InterPro" id="IPR003661">
    <property type="entry name" value="HisK_dim/P_dom"/>
</dbReference>
<dbReference type="SMART" id="SM00387">
    <property type="entry name" value="HATPase_c"/>
    <property type="match status" value="1"/>
</dbReference>
<evidence type="ECO:0000259" key="8">
    <source>
        <dbReference type="PROSITE" id="PS50112"/>
    </source>
</evidence>
<evidence type="ECO:0000256" key="1">
    <source>
        <dbReference type="ARBA" id="ARBA00000085"/>
    </source>
</evidence>
<dbReference type="InterPro" id="IPR000014">
    <property type="entry name" value="PAS"/>
</dbReference>
<dbReference type="GO" id="GO:0000156">
    <property type="term" value="F:phosphorelay response regulator activity"/>
    <property type="evidence" value="ECO:0007669"/>
    <property type="project" value="TreeGrafter"/>
</dbReference>
<dbReference type="Pfam" id="PF02518">
    <property type="entry name" value="HATPase_c"/>
    <property type="match status" value="1"/>
</dbReference>
<evidence type="ECO:0000313" key="10">
    <source>
        <dbReference type="Proteomes" id="UP000183894"/>
    </source>
</evidence>
<evidence type="ECO:0000256" key="6">
    <source>
        <dbReference type="ARBA" id="ARBA00023136"/>
    </source>
</evidence>
<evidence type="ECO:0000256" key="2">
    <source>
        <dbReference type="ARBA" id="ARBA00012438"/>
    </source>
</evidence>
<dbReference type="SUPFAM" id="SSF47384">
    <property type="entry name" value="Homodimeric domain of signal transducing histidine kinase"/>
    <property type="match status" value="1"/>
</dbReference>
<keyword evidence="5" id="KW-0418">Kinase</keyword>
<feature type="domain" description="PAS" evidence="8">
    <location>
        <begin position="5"/>
        <end position="51"/>
    </location>
</feature>
<dbReference type="InterPro" id="IPR005467">
    <property type="entry name" value="His_kinase_dom"/>
</dbReference>
<dbReference type="InterPro" id="IPR035965">
    <property type="entry name" value="PAS-like_dom_sf"/>
</dbReference>
<dbReference type="InterPro" id="IPR036890">
    <property type="entry name" value="HATPase_C_sf"/>
</dbReference>
<dbReference type="PRINTS" id="PR00344">
    <property type="entry name" value="BCTRLSENSOR"/>
</dbReference>
<evidence type="ECO:0000256" key="5">
    <source>
        <dbReference type="ARBA" id="ARBA00022777"/>
    </source>
</evidence>
<dbReference type="Pfam" id="PF13426">
    <property type="entry name" value="PAS_9"/>
    <property type="match status" value="1"/>
</dbReference>
<dbReference type="EC" id="2.7.13.3" evidence="2"/>
<dbReference type="PANTHER" id="PTHR42878">
    <property type="entry name" value="TWO-COMPONENT HISTIDINE KINASE"/>
    <property type="match status" value="1"/>
</dbReference>
<dbReference type="CDD" id="cd00130">
    <property type="entry name" value="PAS"/>
    <property type="match status" value="1"/>
</dbReference>
<dbReference type="SMART" id="SM00091">
    <property type="entry name" value="PAS"/>
    <property type="match status" value="1"/>
</dbReference>
<dbReference type="InterPro" id="IPR003594">
    <property type="entry name" value="HATPase_dom"/>
</dbReference>
<proteinExistence type="predicted"/>
<dbReference type="PANTHER" id="PTHR42878:SF15">
    <property type="entry name" value="BACTERIOPHYTOCHROME"/>
    <property type="match status" value="1"/>
</dbReference>
<keyword evidence="3" id="KW-0597">Phosphoprotein</keyword>
<evidence type="ECO:0000259" key="7">
    <source>
        <dbReference type="PROSITE" id="PS50109"/>
    </source>
</evidence>
<dbReference type="PROSITE" id="PS50109">
    <property type="entry name" value="HIS_KIN"/>
    <property type="match status" value="1"/>
</dbReference>
<dbReference type="GO" id="GO:0016020">
    <property type="term" value="C:membrane"/>
    <property type="evidence" value="ECO:0007669"/>
    <property type="project" value="UniProtKB-SubCell"/>
</dbReference>
<organism evidence="9 10">
    <name type="scientific">Haloferax larsenii</name>
    <dbReference type="NCBI Taxonomy" id="302484"/>
    <lineage>
        <taxon>Archaea</taxon>
        <taxon>Methanobacteriati</taxon>
        <taxon>Methanobacteriota</taxon>
        <taxon>Stenosarchaea group</taxon>
        <taxon>Halobacteria</taxon>
        <taxon>Halobacteriales</taxon>
        <taxon>Haloferacaceae</taxon>
        <taxon>Haloferax</taxon>
    </lineage>
</organism>
<dbReference type="PROSITE" id="PS50112">
    <property type="entry name" value="PAS"/>
    <property type="match status" value="1"/>
</dbReference>
<keyword evidence="4" id="KW-0808">Transferase</keyword>
<dbReference type="InterPro" id="IPR004358">
    <property type="entry name" value="Sig_transdc_His_kin-like_C"/>
</dbReference>
<dbReference type="GO" id="GO:0030295">
    <property type="term" value="F:protein kinase activator activity"/>
    <property type="evidence" value="ECO:0007669"/>
    <property type="project" value="TreeGrafter"/>
</dbReference>
<dbReference type="GO" id="GO:0007234">
    <property type="term" value="P:osmosensory signaling via phosphorelay pathway"/>
    <property type="evidence" value="ECO:0007669"/>
    <property type="project" value="TreeGrafter"/>
</dbReference>
<evidence type="ECO:0000313" key="9">
    <source>
        <dbReference type="EMBL" id="SEL71915.1"/>
    </source>
</evidence>
<dbReference type="Proteomes" id="UP000183894">
    <property type="component" value="Unassembled WGS sequence"/>
</dbReference>
<reference evidence="9 10" key="1">
    <citation type="submission" date="2016-10" db="EMBL/GenBank/DDBJ databases">
        <authorList>
            <person name="de Groot N.N."/>
        </authorList>
    </citation>
    <scope>NUCLEOTIDE SEQUENCE [LARGE SCALE GENOMIC DNA]</scope>
    <source>
        <strain evidence="9 10">CDM_5</strain>
    </source>
</reference>
<dbReference type="NCBIfam" id="TIGR00229">
    <property type="entry name" value="sensory_box"/>
    <property type="match status" value="1"/>
</dbReference>
<accession>A0A1H7SHE9</accession>
<dbReference type="SUPFAM" id="SSF55874">
    <property type="entry name" value="ATPase domain of HSP90 chaperone/DNA topoisomerase II/histidine kinase"/>
    <property type="match status" value="1"/>
</dbReference>
<comment type="catalytic activity">
    <reaction evidence="1">
        <text>ATP + protein L-histidine = ADP + protein N-phospho-L-histidine.</text>
        <dbReference type="EC" id="2.7.13.3"/>
    </reaction>
</comment>
<sequence>MVDHNPGLYHEVFHSTDVPMLITDTNFTFRDINAAGLDLLGYEYDEIVGESVGIIAGDTETYHQIVEELVAGETWSGEFVVCKRDDRVIYGNGFATPIVVDDEVRGFLALFLDNTKQQQYESTSEVLNRLLRHDLRNELNVIYGYTQQIEDRIEDEQALKELRLVQDRVLDIVHKSERARNLRDLLERSHGSSNRPIRLDVVLQNAVVDAMIEFPDAEFEFGEVPTLSVVGDDLLGEALECLLENAVEHNDKETATVEVGVEREGDDVVVRVADNGPGVPEDQRDLIFGREEYDQLHHGTGISLFFADSVISSYNGDLWVEDNDDEGAVFCLRLEVADEDPTE</sequence>
<evidence type="ECO:0000256" key="3">
    <source>
        <dbReference type="ARBA" id="ARBA00022553"/>
    </source>
</evidence>
<dbReference type="EMBL" id="FOAD01000007">
    <property type="protein sequence ID" value="SEL71915.1"/>
    <property type="molecule type" value="Genomic_DNA"/>
</dbReference>
<protein>
    <recommendedName>
        <fullName evidence="2">histidine kinase</fullName>
        <ecNumber evidence="2">2.7.13.3</ecNumber>
    </recommendedName>
</protein>
<dbReference type="RefSeq" id="WP_074795356.1">
    <property type="nucleotide sequence ID" value="NZ_FOAD01000007.1"/>
</dbReference>
<dbReference type="OrthoDB" id="342253at2157"/>
<feature type="domain" description="Histidine kinase" evidence="7">
    <location>
        <begin position="130"/>
        <end position="338"/>
    </location>
</feature>
<gene>
    <name evidence="9" type="ORF">SAMN04488691_10780</name>
</gene>
<dbReference type="CDD" id="cd00082">
    <property type="entry name" value="HisKA"/>
    <property type="match status" value="1"/>
</dbReference>
<dbReference type="Gene3D" id="3.30.450.20">
    <property type="entry name" value="PAS domain"/>
    <property type="match status" value="1"/>
</dbReference>
<dbReference type="Gene3D" id="3.30.565.10">
    <property type="entry name" value="Histidine kinase-like ATPase, C-terminal domain"/>
    <property type="match status" value="1"/>
</dbReference>
<dbReference type="InterPro" id="IPR036097">
    <property type="entry name" value="HisK_dim/P_sf"/>
</dbReference>
<evidence type="ECO:0000256" key="4">
    <source>
        <dbReference type="ARBA" id="ARBA00022679"/>
    </source>
</evidence>
<dbReference type="SUPFAM" id="SSF55785">
    <property type="entry name" value="PYP-like sensor domain (PAS domain)"/>
    <property type="match status" value="1"/>
</dbReference>
<dbReference type="InterPro" id="IPR050351">
    <property type="entry name" value="BphY/WalK/GraS-like"/>
</dbReference>
<dbReference type="AlphaFoldDB" id="A0A1H7SHE9"/>
<keyword evidence="6" id="KW-0472">Membrane</keyword>